<gene>
    <name evidence="1" type="ORF">GCM10009554_22520</name>
</gene>
<name>A0ABP4AII2_9ACTN</name>
<evidence type="ECO:0000313" key="1">
    <source>
        <dbReference type="EMBL" id="GAA0935626.1"/>
    </source>
</evidence>
<dbReference type="EMBL" id="BAAAHK010000005">
    <property type="protein sequence ID" value="GAA0935626.1"/>
    <property type="molecule type" value="Genomic_DNA"/>
</dbReference>
<dbReference type="Proteomes" id="UP001500542">
    <property type="component" value="Unassembled WGS sequence"/>
</dbReference>
<organism evidence="1 2">
    <name type="scientific">Kribbella koreensis</name>
    <dbReference type="NCBI Taxonomy" id="57909"/>
    <lineage>
        <taxon>Bacteria</taxon>
        <taxon>Bacillati</taxon>
        <taxon>Actinomycetota</taxon>
        <taxon>Actinomycetes</taxon>
        <taxon>Propionibacteriales</taxon>
        <taxon>Kribbellaceae</taxon>
        <taxon>Kribbella</taxon>
    </lineage>
</organism>
<proteinExistence type="predicted"/>
<reference evidence="2" key="1">
    <citation type="journal article" date="2019" name="Int. J. Syst. Evol. Microbiol.">
        <title>The Global Catalogue of Microorganisms (GCM) 10K type strain sequencing project: providing services to taxonomists for standard genome sequencing and annotation.</title>
        <authorList>
            <consortium name="The Broad Institute Genomics Platform"/>
            <consortium name="The Broad Institute Genome Sequencing Center for Infectious Disease"/>
            <person name="Wu L."/>
            <person name="Ma J."/>
        </authorList>
    </citation>
    <scope>NUCLEOTIDE SEQUENCE [LARGE SCALE GENOMIC DNA]</scope>
    <source>
        <strain evidence="2">JCM 10977</strain>
    </source>
</reference>
<evidence type="ECO:0000313" key="2">
    <source>
        <dbReference type="Proteomes" id="UP001500542"/>
    </source>
</evidence>
<protein>
    <recommendedName>
        <fullName evidence="3">Ig-like domain-containing protein</fullName>
    </recommendedName>
</protein>
<comment type="caution">
    <text evidence="1">The sequence shown here is derived from an EMBL/GenBank/DDBJ whole genome shotgun (WGS) entry which is preliminary data.</text>
</comment>
<evidence type="ECO:0008006" key="3">
    <source>
        <dbReference type="Google" id="ProtNLM"/>
    </source>
</evidence>
<keyword evidence="2" id="KW-1185">Reference proteome</keyword>
<sequence>MVSMLVAAPAGAAPQVAQSPDPKLTVTDVVLGRTSVAVSGLNRVAVPVTVKAGYNSDDPSDAGTLLNVFLKRTAGIGAVPLMIAGHLTRTAGTLKNGTWTGTVDVPSTANGTFRVVGVLPGATLDGSDGSMTSETPFNGPSIAVTGLHQPKLGVSVIPRVVPFGSGFTVKAAIYDSTTGKPYASRILLQIQNDNLCIEYDAGSKYTDRSGILLASFPAAAADYLTCVRVRGKYFDTLGTGWFVLRPGIVSATPSKTSAGIGTIVPVNGSVRGAPAGCPVVLQRLYAGAHWRGVSAATVRASGRFTVNAQPPYAGNVSYRVSLPTCDRFQAGVSKTFVIRGI</sequence>
<accession>A0ABP4AII2</accession>